<keyword evidence="3" id="KW-1185">Reference proteome</keyword>
<protein>
    <submittedName>
        <fullName evidence="2">Uncharacterized protein</fullName>
    </submittedName>
</protein>
<feature type="transmembrane region" description="Helical" evidence="1">
    <location>
        <begin position="93"/>
        <end position="113"/>
    </location>
</feature>
<proteinExistence type="predicted"/>
<feature type="transmembrane region" description="Helical" evidence="1">
    <location>
        <begin position="55"/>
        <end position="73"/>
    </location>
</feature>
<evidence type="ECO:0000313" key="3">
    <source>
        <dbReference type="Proteomes" id="UP000569329"/>
    </source>
</evidence>
<sequence length="118" mass="12482">MRTTGLVLILVMGGIHAYEAPEYFEFATYLGALFVANAVGAVVVAVGLARDRIEAWSLGALIAAVTFAAYVVSRTAGLPGLPAEERSEFLEPLGIASLVVEAAFVASWAVRALRSRKQ</sequence>
<comment type="caution">
    <text evidence="2">The sequence shown here is derived from an EMBL/GenBank/DDBJ whole genome shotgun (WGS) entry which is preliminary data.</text>
</comment>
<feature type="transmembrane region" description="Helical" evidence="1">
    <location>
        <begin position="27"/>
        <end position="48"/>
    </location>
</feature>
<accession>A0A839DYT9</accession>
<keyword evidence="1" id="KW-0472">Membrane</keyword>
<evidence type="ECO:0000313" key="2">
    <source>
        <dbReference type="EMBL" id="MBA8825889.1"/>
    </source>
</evidence>
<gene>
    <name evidence="2" type="ORF">FHX42_003255</name>
</gene>
<dbReference type="AlphaFoldDB" id="A0A839DYT9"/>
<keyword evidence="1" id="KW-1133">Transmembrane helix</keyword>
<keyword evidence="1" id="KW-0812">Transmembrane</keyword>
<organism evidence="2 3">
    <name type="scientific">Halosaccharopolyspora lacisalsi</name>
    <dbReference type="NCBI Taxonomy" id="1000566"/>
    <lineage>
        <taxon>Bacteria</taxon>
        <taxon>Bacillati</taxon>
        <taxon>Actinomycetota</taxon>
        <taxon>Actinomycetes</taxon>
        <taxon>Pseudonocardiales</taxon>
        <taxon>Pseudonocardiaceae</taxon>
        <taxon>Halosaccharopolyspora</taxon>
    </lineage>
</organism>
<dbReference type="RefSeq" id="WP_182545134.1">
    <property type="nucleotide sequence ID" value="NZ_JACGWZ010000004.1"/>
</dbReference>
<evidence type="ECO:0000256" key="1">
    <source>
        <dbReference type="SAM" id="Phobius"/>
    </source>
</evidence>
<dbReference type="Proteomes" id="UP000569329">
    <property type="component" value="Unassembled WGS sequence"/>
</dbReference>
<name>A0A839DYT9_9PSEU</name>
<reference evidence="2 3" key="1">
    <citation type="submission" date="2020-07" db="EMBL/GenBank/DDBJ databases">
        <title>Sequencing the genomes of 1000 actinobacteria strains.</title>
        <authorList>
            <person name="Klenk H.-P."/>
        </authorList>
    </citation>
    <scope>NUCLEOTIDE SEQUENCE [LARGE SCALE GENOMIC DNA]</scope>
    <source>
        <strain evidence="2 3">DSM 45975</strain>
    </source>
</reference>
<dbReference type="EMBL" id="JACGWZ010000004">
    <property type="protein sequence ID" value="MBA8825889.1"/>
    <property type="molecule type" value="Genomic_DNA"/>
</dbReference>